<dbReference type="GO" id="GO:0005524">
    <property type="term" value="F:ATP binding"/>
    <property type="evidence" value="ECO:0007669"/>
    <property type="project" value="InterPro"/>
</dbReference>
<dbReference type="InterPro" id="IPR014001">
    <property type="entry name" value="Helicase_ATP-bd"/>
</dbReference>
<dbReference type="InterPro" id="IPR027417">
    <property type="entry name" value="P-loop_NTPase"/>
</dbReference>
<dbReference type="InterPro" id="IPR038718">
    <property type="entry name" value="SNF2-like_sf"/>
</dbReference>
<organism evidence="4">
    <name type="scientific">bioreactor metagenome</name>
    <dbReference type="NCBI Taxonomy" id="1076179"/>
    <lineage>
        <taxon>unclassified sequences</taxon>
        <taxon>metagenomes</taxon>
        <taxon>ecological metagenomes</taxon>
    </lineage>
</organism>
<dbReference type="Gene3D" id="3.40.50.300">
    <property type="entry name" value="P-loop containing nucleotide triphosphate hydrolases"/>
    <property type="match status" value="1"/>
</dbReference>
<evidence type="ECO:0000259" key="3">
    <source>
        <dbReference type="PROSITE" id="PS51194"/>
    </source>
</evidence>
<evidence type="ECO:0000256" key="1">
    <source>
        <dbReference type="ARBA" id="ARBA00022801"/>
    </source>
</evidence>
<proteinExistence type="predicted"/>
<dbReference type="Pfam" id="PF00176">
    <property type="entry name" value="SNF2-rel_dom"/>
    <property type="match status" value="1"/>
</dbReference>
<dbReference type="SMART" id="SM00490">
    <property type="entry name" value="HELICc"/>
    <property type="match status" value="1"/>
</dbReference>
<reference evidence="4" key="1">
    <citation type="submission" date="2019-08" db="EMBL/GenBank/DDBJ databases">
        <authorList>
            <person name="Kucharzyk K."/>
            <person name="Murdoch R.W."/>
            <person name="Higgins S."/>
            <person name="Loffler F."/>
        </authorList>
    </citation>
    <scope>NUCLEOTIDE SEQUENCE</scope>
</reference>
<dbReference type="EMBL" id="VSSQ01020557">
    <property type="protein sequence ID" value="MPM65512.1"/>
    <property type="molecule type" value="Genomic_DNA"/>
</dbReference>
<dbReference type="SUPFAM" id="SSF52540">
    <property type="entry name" value="P-loop containing nucleoside triphosphate hydrolases"/>
    <property type="match status" value="1"/>
</dbReference>
<dbReference type="PROSITE" id="PS51194">
    <property type="entry name" value="HELICASE_CTER"/>
    <property type="match status" value="1"/>
</dbReference>
<dbReference type="AlphaFoldDB" id="A0A645BJU6"/>
<dbReference type="InterPro" id="IPR049730">
    <property type="entry name" value="SNF2/RAD54-like_C"/>
</dbReference>
<dbReference type="Gene3D" id="3.40.50.10810">
    <property type="entry name" value="Tandem AAA-ATPase domain"/>
    <property type="match status" value="1"/>
</dbReference>
<dbReference type="InterPro" id="IPR050496">
    <property type="entry name" value="SNF2_RAD54_helicase_repair"/>
</dbReference>
<dbReference type="GO" id="GO:0016787">
    <property type="term" value="F:hydrolase activity"/>
    <property type="evidence" value="ECO:0007669"/>
    <property type="project" value="UniProtKB-KW"/>
</dbReference>
<evidence type="ECO:0000313" key="4">
    <source>
        <dbReference type="EMBL" id="MPM65512.1"/>
    </source>
</evidence>
<keyword evidence="1" id="KW-0378">Hydrolase</keyword>
<feature type="domain" description="Helicase C-terminal" evidence="3">
    <location>
        <begin position="216"/>
        <end position="362"/>
    </location>
</feature>
<name>A0A645BJU6_9ZZZZ</name>
<dbReference type="CDD" id="cd18793">
    <property type="entry name" value="SF2_C_SNF"/>
    <property type="match status" value="1"/>
</dbReference>
<comment type="caution">
    <text evidence="4">The sequence shown here is derived from an EMBL/GenBank/DDBJ whole genome shotgun (WGS) entry which is preliminary data.</text>
</comment>
<dbReference type="InterPro" id="IPR001650">
    <property type="entry name" value="Helicase_C-like"/>
</dbReference>
<accession>A0A645BJU6</accession>
<dbReference type="Pfam" id="PF00271">
    <property type="entry name" value="Helicase_C"/>
    <property type="match status" value="1"/>
</dbReference>
<dbReference type="PROSITE" id="PS51192">
    <property type="entry name" value="HELICASE_ATP_BIND_1"/>
    <property type="match status" value="1"/>
</dbReference>
<evidence type="ECO:0000259" key="2">
    <source>
        <dbReference type="PROSITE" id="PS51192"/>
    </source>
</evidence>
<feature type="domain" description="Helicase ATP-binding" evidence="2">
    <location>
        <begin position="1"/>
        <end position="85"/>
    </location>
</feature>
<dbReference type="PANTHER" id="PTHR45629">
    <property type="entry name" value="SNF2/RAD54 FAMILY MEMBER"/>
    <property type="match status" value="1"/>
</dbReference>
<gene>
    <name evidence="4" type="ORF">SDC9_112409</name>
</gene>
<protein>
    <submittedName>
        <fullName evidence="4">Uncharacterized protein</fullName>
    </submittedName>
</protein>
<dbReference type="PANTHER" id="PTHR45629:SF7">
    <property type="entry name" value="DNA EXCISION REPAIR PROTEIN ERCC-6-RELATED"/>
    <property type="match status" value="1"/>
</dbReference>
<sequence length="366" mass="41402">MKLQGLNIAVTNYESLWRMDKEVAAWAPDMIICDESHRIKNFDSKQSVALHALGEITRFRIIMTGTVITNKPLDVWSQFRFAEPKLFASSYYAFRNRYATMGGFNDKVVVAYKKLNELSEKIYTAAHRVTKAEALDLPEYTDQFLYCTLEPKARSIYEQLKEDAVAELEHDHIITAPKIVTRILRLMQLTGGFAKADEEESVSAVSTAKLTLLEDTLEDLLYQDKKIVIFARFVAELEAIGNVCAKLVGEENVRKIQGATPQSLRGKAVKDFQTDPNVKLFIAQTATAGLGITLHAADTCIFYSLDYNYGNYEQAKARIHRTGQRNACTAIHLLASKTIDEIVLETVQEKRDLSAKIIDDWRSLFK</sequence>
<dbReference type="InterPro" id="IPR000330">
    <property type="entry name" value="SNF2_N"/>
</dbReference>